<dbReference type="PANTHER" id="PTHR23510:SF16">
    <property type="entry name" value="MAJOR FACILITATOR SUPERFAMILY (MFS) PROFILE DOMAIN-CONTAINING PROTEIN"/>
    <property type="match status" value="1"/>
</dbReference>
<evidence type="ECO:0000313" key="8">
    <source>
        <dbReference type="RefSeq" id="XP_065667602.1"/>
    </source>
</evidence>
<dbReference type="Gene3D" id="1.20.1250.20">
    <property type="entry name" value="MFS general substrate transporter like domains"/>
    <property type="match status" value="1"/>
</dbReference>
<name>A0ABM4D064_HYDVU</name>
<evidence type="ECO:0000259" key="6">
    <source>
        <dbReference type="PROSITE" id="PS50850"/>
    </source>
</evidence>
<keyword evidence="3 5" id="KW-1133">Transmembrane helix</keyword>
<keyword evidence="4 5" id="KW-0472">Membrane</keyword>
<feature type="transmembrane region" description="Helical" evidence="5">
    <location>
        <begin position="62"/>
        <end position="83"/>
    </location>
</feature>
<reference evidence="8" key="1">
    <citation type="submission" date="2025-08" db="UniProtKB">
        <authorList>
            <consortium name="RefSeq"/>
        </authorList>
    </citation>
    <scope>IDENTIFICATION</scope>
</reference>
<protein>
    <submittedName>
        <fullName evidence="8">Uncharacterized protein LOC124807596</fullName>
    </submittedName>
</protein>
<feature type="transmembrane region" description="Helical" evidence="5">
    <location>
        <begin position="367"/>
        <end position="386"/>
    </location>
</feature>
<keyword evidence="7" id="KW-1185">Reference proteome</keyword>
<feature type="transmembrane region" description="Helical" evidence="5">
    <location>
        <begin position="337"/>
        <end position="355"/>
    </location>
</feature>
<feature type="transmembrane region" description="Helical" evidence="5">
    <location>
        <begin position="159"/>
        <end position="179"/>
    </location>
</feature>
<comment type="subcellular location">
    <subcellularLocation>
        <location evidence="1">Membrane</location>
        <topology evidence="1">Multi-pass membrane protein</topology>
    </subcellularLocation>
</comment>
<evidence type="ECO:0000313" key="7">
    <source>
        <dbReference type="Proteomes" id="UP001652625"/>
    </source>
</evidence>
<feature type="transmembrane region" description="Helical" evidence="5">
    <location>
        <begin position="265"/>
        <end position="284"/>
    </location>
</feature>
<dbReference type="SUPFAM" id="SSF103473">
    <property type="entry name" value="MFS general substrate transporter"/>
    <property type="match status" value="1"/>
</dbReference>
<dbReference type="PROSITE" id="PS50850">
    <property type="entry name" value="MFS"/>
    <property type="match status" value="1"/>
</dbReference>
<organism evidence="7 8">
    <name type="scientific">Hydra vulgaris</name>
    <name type="common">Hydra</name>
    <name type="synonym">Hydra attenuata</name>
    <dbReference type="NCBI Taxonomy" id="6087"/>
    <lineage>
        <taxon>Eukaryota</taxon>
        <taxon>Metazoa</taxon>
        <taxon>Cnidaria</taxon>
        <taxon>Hydrozoa</taxon>
        <taxon>Hydroidolina</taxon>
        <taxon>Anthoathecata</taxon>
        <taxon>Aplanulata</taxon>
        <taxon>Hydridae</taxon>
        <taxon>Hydra</taxon>
    </lineage>
</organism>
<dbReference type="Proteomes" id="UP001652625">
    <property type="component" value="Chromosome 12"/>
</dbReference>
<evidence type="ECO:0000256" key="5">
    <source>
        <dbReference type="SAM" id="Phobius"/>
    </source>
</evidence>
<proteinExistence type="predicted"/>
<keyword evidence="2 5" id="KW-0812">Transmembrane</keyword>
<feature type="transmembrane region" description="Helical" evidence="5">
    <location>
        <begin position="27"/>
        <end position="50"/>
    </location>
</feature>
<feature type="transmembrane region" description="Helical" evidence="5">
    <location>
        <begin position="308"/>
        <end position="328"/>
    </location>
</feature>
<sequence length="469" mass="53359">MFISGVEYSVILPTALLYMKRFNANNIFMGLVVSLYPVGAIISLPLFGYLYDKTKRIKELLLVLNLFQIIGNVLYALHFSIWFPLVGRFISGMGDGFISCVSGELTQIYPPNTRLTILSLLEIGRVFGLMIGPSLNLVIEKENFKVNGWVLDKTTLPGIAMACVWFINELMTLCCVYNIRKEIEESSKFTNIDTKKLNAETQTSVKLESFIYNDNFDEIGSETTSSSHLLSDNFQDKSPDDVKTKEKEFQRPKLLYKYWLQTYKAIFSFEFFIIFFADLVLWMIQTQFELLLPYITEFNYNWSPSSASFVYVGGSCIILIVFLIIIFLSKKIVIQEYYLMLFALVLTSISVALVILESVTQKYNLRIAIFFVVCSLMFITLPFNLVSTKSLTMKMFPAENQGIIQGFFSSATRIAMIGGPIAMSFVLEKRQTYGIVAVTICLLVIACLSFALNRIKKLIQQNEKDFLGA</sequence>
<dbReference type="InterPro" id="IPR051068">
    <property type="entry name" value="MFS_Domain-Containing_Protein"/>
</dbReference>
<dbReference type="Pfam" id="PF07690">
    <property type="entry name" value="MFS_1"/>
    <property type="match status" value="1"/>
</dbReference>
<feature type="transmembrane region" description="Helical" evidence="5">
    <location>
        <begin position="433"/>
        <end position="452"/>
    </location>
</feature>
<evidence type="ECO:0000256" key="1">
    <source>
        <dbReference type="ARBA" id="ARBA00004141"/>
    </source>
</evidence>
<gene>
    <name evidence="8" type="primary">LOC124807596</name>
</gene>
<evidence type="ECO:0000256" key="3">
    <source>
        <dbReference type="ARBA" id="ARBA00022989"/>
    </source>
</evidence>
<dbReference type="InterPro" id="IPR020846">
    <property type="entry name" value="MFS_dom"/>
</dbReference>
<dbReference type="RefSeq" id="XP_065667602.1">
    <property type="nucleotide sequence ID" value="XM_065811530.1"/>
</dbReference>
<dbReference type="InterPro" id="IPR036259">
    <property type="entry name" value="MFS_trans_sf"/>
</dbReference>
<evidence type="ECO:0000256" key="4">
    <source>
        <dbReference type="ARBA" id="ARBA00023136"/>
    </source>
</evidence>
<dbReference type="PANTHER" id="PTHR23510">
    <property type="entry name" value="INNER MEMBRANE TRANSPORT PROTEIN YAJR"/>
    <property type="match status" value="1"/>
</dbReference>
<dbReference type="InterPro" id="IPR011701">
    <property type="entry name" value="MFS"/>
</dbReference>
<accession>A0ABM4D064</accession>
<dbReference type="GeneID" id="124807596"/>
<evidence type="ECO:0000256" key="2">
    <source>
        <dbReference type="ARBA" id="ARBA00022692"/>
    </source>
</evidence>
<feature type="domain" description="Major facilitator superfamily (MFS) profile" evidence="6">
    <location>
        <begin position="1"/>
        <end position="458"/>
    </location>
</feature>
<feature type="transmembrane region" description="Helical" evidence="5">
    <location>
        <begin position="407"/>
        <end position="427"/>
    </location>
</feature>